<gene>
    <name evidence="2" type="ORF">ACFL27_27265</name>
</gene>
<accession>A0ABV6Z622</accession>
<feature type="transmembrane region" description="Helical" evidence="1">
    <location>
        <begin position="7"/>
        <end position="27"/>
    </location>
</feature>
<feature type="transmembrane region" description="Helical" evidence="1">
    <location>
        <begin position="196"/>
        <end position="218"/>
    </location>
</feature>
<evidence type="ECO:0000313" key="3">
    <source>
        <dbReference type="Proteomes" id="UP001594351"/>
    </source>
</evidence>
<keyword evidence="1" id="KW-0472">Membrane</keyword>
<evidence type="ECO:0008006" key="4">
    <source>
        <dbReference type="Google" id="ProtNLM"/>
    </source>
</evidence>
<organism evidence="2 3">
    <name type="scientific">candidate division CSSED10-310 bacterium</name>
    <dbReference type="NCBI Taxonomy" id="2855610"/>
    <lineage>
        <taxon>Bacteria</taxon>
        <taxon>Bacteria division CSSED10-310</taxon>
    </lineage>
</organism>
<feature type="transmembrane region" description="Helical" evidence="1">
    <location>
        <begin position="101"/>
        <end position="122"/>
    </location>
</feature>
<proteinExistence type="predicted"/>
<evidence type="ECO:0000256" key="1">
    <source>
        <dbReference type="SAM" id="Phobius"/>
    </source>
</evidence>
<name>A0ABV6Z622_UNCC1</name>
<feature type="transmembrane region" description="Helical" evidence="1">
    <location>
        <begin position="129"/>
        <end position="146"/>
    </location>
</feature>
<keyword evidence="1" id="KW-1133">Transmembrane helix</keyword>
<comment type="caution">
    <text evidence="2">The sequence shown here is derived from an EMBL/GenBank/DDBJ whole genome shotgun (WGS) entry which is preliminary data.</text>
</comment>
<keyword evidence="3" id="KW-1185">Reference proteome</keyword>
<evidence type="ECO:0000313" key="2">
    <source>
        <dbReference type="EMBL" id="MFC1853901.1"/>
    </source>
</evidence>
<sequence length="361" mass="41565">MLKSRHFWVGLALFLLIISPLIVRNILVFNDPSLSYYYNLMVTLGYGENAYHDHYQVFWEGPPSLRNLMAQHGFSGIVHKAGQIFLQVFYGNYYFSYQPGLVSLMFSGALLAAAVLGLFFCLKNRLARITILILMVTMTFSCFCFAYQYRYYLLSTSLLFLFVFQWLFPNPGSGRKAVGAAALTKQVATGKKPVQMVSFIIASVFLLFLFLTQTWPYLVGFEDPTRGSFPQQENHFMMACMEMVKLQTVKNERIFTSVPAAVTFHTGRPAVIVPYGDVGQMLQIARLYNVHYYLDTVGRACYILKSYPEFKLIDRFQNPFQRGDLYFLDYTEQSLFNDNRHRTPNRFMFPSGKARGKKEMG</sequence>
<protein>
    <recommendedName>
        <fullName evidence="4">Glycosyltransferase RgtA/B/C/D-like domain-containing protein</fullName>
    </recommendedName>
</protein>
<keyword evidence="1" id="KW-0812">Transmembrane</keyword>
<reference evidence="2 3" key="1">
    <citation type="submission" date="2024-09" db="EMBL/GenBank/DDBJ databases">
        <title>Laminarin stimulates single cell rates of sulfate reduction while oxygen inhibits transcriptomic activity in coastal marine sediment.</title>
        <authorList>
            <person name="Lindsay M."/>
            <person name="Orcutt B."/>
            <person name="Emerson D."/>
            <person name="Stepanauskas R."/>
            <person name="D'Angelo T."/>
        </authorList>
    </citation>
    <scope>NUCLEOTIDE SEQUENCE [LARGE SCALE GENOMIC DNA]</scope>
    <source>
        <strain evidence="2">SAG AM-311-K15</strain>
    </source>
</reference>
<dbReference type="EMBL" id="JBHPBY010000640">
    <property type="protein sequence ID" value="MFC1853901.1"/>
    <property type="molecule type" value="Genomic_DNA"/>
</dbReference>
<dbReference type="Proteomes" id="UP001594351">
    <property type="component" value="Unassembled WGS sequence"/>
</dbReference>